<dbReference type="Proteomes" id="UP001235344">
    <property type="component" value="Chromosome"/>
</dbReference>
<name>A0ABY9H2U5_9GAMM</name>
<dbReference type="InterPro" id="IPR025528">
    <property type="entry name" value="BrnA_antitoxin"/>
</dbReference>
<gene>
    <name evidence="1" type="ORF">B6N23_11905</name>
</gene>
<proteinExistence type="predicted"/>
<dbReference type="Pfam" id="PF14384">
    <property type="entry name" value="BrnA_antitoxin"/>
    <property type="match status" value="1"/>
</dbReference>
<dbReference type="EMBL" id="CP131913">
    <property type="protein sequence ID" value="WLI72476.1"/>
    <property type="molecule type" value="Genomic_DNA"/>
</dbReference>
<keyword evidence="2" id="KW-1185">Reference proteome</keyword>
<dbReference type="RefSeq" id="WP_305499164.1">
    <property type="nucleotide sequence ID" value="NZ_CP131913.1"/>
</dbReference>
<protein>
    <submittedName>
        <fullName evidence="1">BrnA antitoxin family protein</fullName>
    </submittedName>
</protein>
<evidence type="ECO:0000313" key="1">
    <source>
        <dbReference type="EMBL" id="WLI72476.1"/>
    </source>
</evidence>
<accession>A0ABY9H2U5</accession>
<organism evidence="1 2">
    <name type="scientific">Halomonas alkalicola</name>
    <dbReference type="NCBI Taxonomy" id="1930622"/>
    <lineage>
        <taxon>Bacteria</taxon>
        <taxon>Pseudomonadati</taxon>
        <taxon>Pseudomonadota</taxon>
        <taxon>Gammaproteobacteria</taxon>
        <taxon>Oceanospirillales</taxon>
        <taxon>Halomonadaceae</taxon>
        <taxon>Halomonas</taxon>
    </lineage>
</organism>
<reference evidence="1 2" key="1">
    <citation type="submission" date="2023-08" db="EMBL/GenBank/DDBJ databases">
        <title>Transcriptome Analysis of Halomonas alkalicola CICC 11012s to Identify the Genes Involved in Alkaline Tolerances.</title>
        <authorList>
            <person name="Zhai L."/>
        </authorList>
    </citation>
    <scope>NUCLEOTIDE SEQUENCE [LARGE SCALE GENOMIC DNA]</scope>
    <source>
        <strain evidence="1 2">CICC 11012s</strain>
    </source>
</reference>
<evidence type="ECO:0000313" key="2">
    <source>
        <dbReference type="Proteomes" id="UP001235344"/>
    </source>
</evidence>
<sequence length="89" mass="10382">MKMRLTDKDGEVSELTDADVKRMRPMSEVLPANLQRTIGQRGKQRSPTKVKTSIRLSPEVIEHFKAEGEGWQRRIDQALKQYIREHRHG</sequence>